<evidence type="ECO:0000259" key="6">
    <source>
        <dbReference type="PROSITE" id="PS51192"/>
    </source>
</evidence>
<dbReference type="InterPro" id="IPR011545">
    <property type="entry name" value="DEAD/DEAH_box_helicase_dom"/>
</dbReference>
<dbReference type="GO" id="GO:0004386">
    <property type="term" value="F:helicase activity"/>
    <property type="evidence" value="ECO:0007669"/>
    <property type="project" value="UniProtKB-KW"/>
</dbReference>
<evidence type="ECO:0000256" key="3">
    <source>
        <dbReference type="ARBA" id="ARBA00022806"/>
    </source>
</evidence>
<dbReference type="SMART" id="SM00487">
    <property type="entry name" value="DEXDc"/>
    <property type="match status" value="2"/>
</dbReference>
<dbReference type="Gene3D" id="3.40.50.300">
    <property type="entry name" value="P-loop containing nucleotide triphosphate hydrolases"/>
    <property type="match status" value="4"/>
</dbReference>
<dbReference type="FunFam" id="3.40.50.300:FF:000254">
    <property type="entry name" value="U5 small nuclear ribonucleoprotein helicase"/>
    <property type="match status" value="1"/>
</dbReference>
<feature type="domain" description="Helicase C-terminal" evidence="7">
    <location>
        <begin position="1606"/>
        <end position="1801"/>
    </location>
</feature>
<dbReference type="CDD" id="cd18020">
    <property type="entry name" value="DEXHc_ASCC3_1"/>
    <property type="match status" value="1"/>
</dbReference>
<dbReference type="Pfam" id="PF00270">
    <property type="entry name" value="DEAD"/>
    <property type="match status" value="2"/>
</dbReference>
<accession>F1KPZ2</accession>
<feature type="domain" description="Helicase ATP-binding" evidence="6">
    <location>
        <begin position="1398"/>
        <end position="1576"/>
    </location>
</feature>
<evidence type="ECO:0000256" key="5">
    <source>
        <dbReference type="ARBA" id="ARBA00054527"/>
    </source>
</evidence>
<dbReference type="PANTHER" id="PTHR47961">
    <property type="entry name" value="DNA POLYMERASE THETA, PUTATIVE (AFU_ORTHOLOGUE AFUA_1G05260)-RELATED"/>
    <property type="match status" value="1"/>
</dbReference>
<proteinExistence type="evidence at transcript level"/>
<dbReference type="PANTHER" id="PTHR47961:SF13">
    <property type="entry name" value="ACTIVATING SIGNAL COINTEGRATOR 1 COMPLEX SUBUNIT 3"/>
    <property type="match status" value="1"/>
</dbReference>
<reference evidence="8" key="1">
    <citation type="journal article" date="2011" name="Genome Res.">
        <title>Deep small RNA sequencing from the nematode Ascaris reveals conservation, functional diversification, and novel developmental profiles.</title>
        <authorList>
            <person name="Wang J."/>
            <person name="Czech B."/>
            <person name="Crunk A."/>
            <person name="Wallace A."/>
            <person name="Mitreva M."/>
            <person name="Hannon G.J."/>
            <person name="Davis R.E."/>
        </authorList>
    </citation>
    <scope>NUCLEOTIDE SEQUENCE</scope>
</reference>
<dbReference type="InterPro" id="IPR003593">
    <property type="entry name" value="AAA+_ATPase"/>
</dbReference>
<dbReference type="SMART" id="SM00490">
    <property type="entry name" value="HELICc"/>
    <property type="match status" value="2"/>
</dbReference>
<dbReference type="InterPro" id="IPR050474">
    <property type="entry name" value="Hel308_SKI2-like"/>
</dbReference>
<dbReference type="GO" id="GO:0003676">
    <property type="term" value="F:nucleic acid binding"/>
    <property type="evidence" value="ECO:0007669"/>
    <property type="project" value="InterPro"/>
</dbReference>
<dbReference type="CDD" id="cd18795">
    <property type="entry name" value="SF2_C_Ski2"/>
    <property type="match status" value="2"/>
</dbReference>
<dbReference type="SUPFAM" id="SSF52540">
    <property type="entry name" value="P-loop containing nucleoside triphosphate hydrolases"/>
    <property type="match status" value="4"/>
</dbReference>
<evidence type="ECO:0000256" key="4">
    <source>
        <dbReference type="ARBA" id="ARBA00022840"/>
    </source>
</evidence>
<evidence type="ECO:0000313" key="8">
    <source>
        <dbReference type="EMBL" id="ADY39946.1"/>
    </source>
</evidence>
<dbReference type="FunFam" id="3.40.50.300:FF:000231">
    <property type="entry name" value="Activating signal cointegrator 1 complex subunit 3"/>
    <property type="match status" value="1"/>
</dbReference>
<keyword evidence="4" id="KW-0067">ATP-binding</keyword>
<keyword evidence="3" id="KW-0347">Helicase</keyword>
<evidence type="ECO:0000256" key="2">
    <source>
        <dbReference type="ARBA" id="ARBA00022801"/>
    </source>
</evidence>
<dbReference type="PROSITE" id="PS51194">
    <property type="entry name" value="HELICASE_CTER"/>
    <property type="match status" value="2"/>
</dbReference>
<dbReference type="FunFam" id="1.10.3380.10:FF:000002">
    <property type="entry name" value="Activating signal cointegrator 1 complex subunit 3"/>
    <property type="match status" value="1"/>
</dbReference>
<comment type="function">
    <text evidence="5">Catalyzes the ATP-dependent unwinding of U4/U6 RNA duplices, an essential step in the assembly of a catalytically active spliceosome. Plays a role in pre-mRNA splicing.</text>
</comment>
<dbReference type="InterPro" id="IPR036388">
    <property type="entry name" value="WH-like_DNA-bd_sf"/>
</dbReference>
<dbReference type="FunFam" id="3.40.50.300:FF:000102">
    <property type="entry name" value="RNA helicase, activating signal cointegrator 1"/>
    <property type="match status" value="1"/>
</dbReference>
<dbReference type="FunFam" id="1.10.3380.10:FF:000001">
    <property type="entry name" value="U5 small nuclear ribonucleoprotein helicase"/>
    <property type="match status" value="1"/>
</dbReference>
<name>F1KPZ2_ASCSU</name>
<dbReference type="InterPro" id="IPR004179">
    <property type="entry name" value="Sec63-dom"/>
</dbReference>
<organism evidence="8">
    <name type="scientific">Ascaris suum</name>
    <name type="common">Pig roundworm</name>
    <name type="synonym">Ascaris lumbricoides</name>
    <dbReference type="NCBI Taxonomy" id="6253"/>
    <lineage>
        <taxon>Eukaryota</taxon>
        <taxon>Metazoa</taxon>
        <taxon>Ecdysozoa</taxon>
        <taxon>Nematoda</taxon>
        <taxon>Chromadorea</taxon>
        <taxon>Rhabditida</taxon>
        <taxon>Spirurina</taxon>
        <taxon>Ascaridomorpha</taxon>
        <taxon>Ascaridoidea</taxon>
        <taxon>Ascarididae</taxon>
        <taxon>Ascaris</taxon>
    </lineage>
</organism>
<dbReference type="GO" id="GO:0016787">
    <property type="term" value="F:hydrolase activity"/>
    <property type="evidence" value="ECO:0007669"/>
    <property type="project" value="UniProtKB-KW"/>
</dbReference>
<dbReference type="InterPro" id="IPR057842">
    <property type="entry name" value="WH_MER3"/>
</dbReference>
<sequence>MRRERIGEFYGSCDPLLISCRTALTTSEKGIARKTLLSTSDDHLQKGIDEIKKVEVEELHPYEVCKAEIKSAARGCDTIRAWDLCAKFETLEHIVRSLGSDGVMYRSLFYLHIFKNVAEAAFFNELLLAQAGLCEGEVDEKMLRRIASIVCGIRSIVGSKAFQEAVVTSWQRALSSESFRDDPPLYYASMRIGEDRINSRDTAKEFCNNLEKSLCITIRRPRASDFKVSSNYSRRICWKKARMEKLEVQKKNSRNVAVDSNATAINASADEPCSSQSGKKHSVIELLKSIESLYEDSESICRHVLELLTSTRTDEALQSELIDLLGVEQFDLVGALLECRPSLLAEIDAMRDESKKQSKIAQMMTLKPAKNSPQYCQQVVVQSKMEADLRREARREQKRANKEFNRITHAFGEEEKLELELAQRDIVRQRQLELIAAQWTPLSEENRISVVHREHYPFVFDASLANGESNLIVNGMKFCLPAGSKRIDHRTYEEVTVPPSDNTSIQDVRHVYVKDMDELGQLAFKGYEKLNVIQSLVFEQAYKTRENLLICAPTGAGKTNIALLAILNTVHGYIHKGVVQKDDFKIIYIAPMKALATEMTENFGKRLGPIGLKVRELTGDTTLSRREIAETQMLVLTPEKWDVVTRKDSETSLARLMRLLIIDEVHLLHDDRGPVIETIVARTLRQVEMSQQGVRIVGLSATLPNYVDVARFLRVNPYKGLFFFDSRFRPVPLSQTFIGVRKSAGSSAKFASTEMDEVCYEKVHEFAQQGHQVLVFVHARNATAKLAIFFRDRAAKLGHHDDFLPPNVTTKEYMAAKKAIMSSHNGQLIELFQFGYSIHHAGLPRRSRLTIEKFFASGHIKVLFCTATLAWGVNLPAHAVVIRGTEVFDAQRGTFTDIGVLDVQQIFGRAGRPQYENSGHGVIITWQRSIDKYLAMLVRQTPIESQLMAHIKDNLNAEIALGTVSNINEAVEWLSYSYYFIRAKLNPLAYGIPYNQIERDPELREYLTKAMTEAAERLDRNQMIRFDSLNGYVAATDLGRIASHYYVKYETIEMLNTGVGNVRLTELMTDDNVLMLIANATEFSQIKVREEEIEDLEELLPYCPLRIKQGGLATAPGKISCLLQAYMSRIDVRNFSLVSESLYIQENAGRLCRAIFEIVLRRGWAQATNAFLVMAKCIEKRIWPFQTPLRQIEDLRFDIYQKIERKKLSYNQLYEMSAKELGSLLSCDGQRIYDAIRMLPSMYVEASVKPITNTIIQISLTLSPAFIWNDQFLGARGVQSFWVFVENINENLIIHFENLFINRKKVQFNEACNMIFTIPIRDQQLTHNYQVRVASDYYVVDDSTVAISMHNCVLPSAHRPHTDLLDLDPLPITALKNELYESVYDFAYFNPIQTQVFYCLYNTDQNALIGAPTGSGKTLCAELAMYRVFSKQPTKKCVYIAPLKALVRERVNDWSDTLGRLMKFKTVELTGDHTPDVRSLAAARLVITTPEKWDGITRGWETREYVKDVALVVIDEIHLLGVERGAVLEAIITRLKLMASKQCSDGTPVRIVGLSTALANAGDVAEWLNVKDSGLFNFRPNVRPVPIEVHIAGFPGQQYCPRMALMNKPAFKAIKSYSPHKPVLVFVASRRQTRLTAMAFVSQLVAEDDPRQWLHMDVQELECLTQTIKDESLKLTLPFGIGMHHAGLQQHERSLVEQLFVDRKIQVLIATATLAWGINMPAHLVIVKGTEYYDGKTHKYINFPVTDVLQMMGRAGRPQYDDSAVAVIYVQDVKKNFYKRFLYEPFPVESSMLPVLANHVNAEVHAGTITSKHQIMEYIAGTYLYRRLFANPSYYEIPETTSEALTAFLVDVVDTCVDELLQSKCITVDEEDQTISSAPLGRIASVYYLQHETVRFFAVTISQHSSVEDLLRALADNPEYGEIPVRHNEDQVNAQLQRYLPIKLPPECAMDSSHTKAHLLLQAHLSRTSIPTDYVTDQRSVLDQCVRILQAMFDVSLLSGWLSTSLNVITLLQMIVQARWHTDHPLLVLPHMTEEIIERIAQDATIPLLQNEFGVDGKQNIEIAKKRAVAKILDVTTLDERQANEILSALLQWPIMYPKRCSLTRKEEEIRVELVQDERRPEFIRVEAGAVYKLRIFVEMIGPNRYQSDAFCPRFPKEKSAGWILLIGEKDSGQLIAYTKTPPIIGSRELRVEVKMPMKRGRQILTVFILSDSYLGIDQEYNLHCDVV</sequence>
<dbReference type="SUPFAM" id="SSF46785">
    <property type="entry name" value="Winged helix' DNA-binding domain"/>
    <property type="match status" value="2"/>
</dbReference>
<dbReference type="FunFam" id="3.40.50.300:FF:000062">
    <property type="entry name" value="U5 small nuclear ribonucleoprotein helicase"/>
    <property type="match status" value="1"/>
</dbReference>
<keyword evidence="2" id="KW-0378">Hydrolase</keyword>
<dbReference type="GO" id="GO:0005524">
    <property type="term" value="F:ATP binding"/>
    <property type="evidence" value="ECO:0007669"/>
    <property type="project" value="UniProtKB-KW"/>
</dbReference>
<dbReference type="SMART" id="SM00382">
    <property type="entry name" value="AAA"/>
    <property type="match status" value="2"/>
</dbReference>
<keyword evidence="1" id="KW-0547">Nucleotide-binding</keyword>
<dbReference type="Pfam" id="PF02889">
    <property type="entry name" value="Sec63"/>
    <property type="match status" value="2"/>
</dbReference>
<dbReference type="Gene3D" id="1.10.3380.10">
    <property type="entry name" value="Sec63 N-terminal domain-like domain"/>
    <property type="match status" value="2"/>
</dbReference>
<dbReference type="Gene3D" id="1.10.150.20">
    <property type="entry name" value="5' to 3' exonuclease, C-terminal subdomain"/>
    <property type="match status" value="1"/>
</dbReference>
<dbReference type="InterPro" id="IPR035892">
    <property type="entry name" value="C2_domain_sf"/>
</dbReference>
<dbReference type="InterPro" id="IPR014001">
    <property type="entry name" value="Helicase_ATP-bd"/>
</dbReference>
<dbReference type="Gene3D" id="1.10.10.10">
    <property type="entry name" value="Winged helix-like DNA-binding domain superfamily/Winged helix DNA-binding domain"/>
    <property type="match status" value="2"/>
</dbReference>
<evidence type="ECO:0000256" key="1">
    <source>
        <dbReference type="ARBA" id="ARBA00022741"/>
    </source>
</evidence>
<feature type="domain" description="Helicase ATP-binding" evidence="6">
    <location>
        <begin position="539"/>
        <end position="721"/>
    </location>
</feature>
<dbReference type="PROSITE" id="PS51192">
    <property type="entry name" value="HELICASE_ATP_BIND_1"/>
    <property type="match status" value="2"/>
</dbReference>
<evidence type="ECO:0000259" key="7">
    <source>
        <dbReference type="PROSITE" id="PS51194"/>
    </source>
</evidence>
<dbReference type="InterPro" id="IPR001650">
    <property type="entry name" value="Helicase_C-like"/>
</dbReference>
<dbReference type="SMART" id="SM00973">
    <property type="entry name" value="Sec63"/>
    <property type="match status" value="2"/>
</dbReference>
<dbReference type="InterPro" id="IPR014756">
    <property type="entry name" value="Ig_E-set"/>
</dbReference>
<dbReference type="Pfam" id="PF00271">
    <property type="entry name" value="Helicase_C"/>
    <property type="match status" value="2"/>
</dbReference>
<protein>
    <submittedName>
        <fullName evidence="8">Activating signal cointegrator 1 complex subunit 3</fullName>
    </submittedName>
</protein>
<dbReference type="EMBL" id="JI163999">
    <property type="protein sequence ID" value="ADY39946.1"/>
    <property type="molecule type" value="mRNA"/>
</dbReference>
<feature type="domain" description="Helicase C-terminal" evidence="7">
    <location>
        <begin position="754"/>
        <end position="975"/>
    </location>
</feature>
<dbReference type="SUPFAM" id="SSF158702">
    <property type="entry name" value="Sec63 N-terminal domain-like"/>
    <property type="match status" value="2"/>
</dbReference>
<dbReference type="FunFam" id="1.10.10.10:FF:000024">
    <property type="entry name" value="U5 small nuclear ribonucleoprotein helicase"/>
    <property type="match status" value="1"/>
</dbReference>
<dbReference type="FunFam" id="1.10.10.10:FF:000012">
    <property type="entry name" value="U5 small nuclear ribonucleoprotein helicase"/>
    <property type="match status" value="1"/>
</dbReference>
<dbReference type="InterPro" id="IPR027417">
    <property type="entry name" value="P-loop_NTPase"/>
</dbReference>
<dbReference type="SUPFAM" id="SSF81296">
    <property type="entry name" value="E set domains"/>
    <property type="match status" value="1"/>
</dbReference>
<dbReference type="InterPro" id="IPR036390">
    <property type="entry name" value="WH_DNA-bd_sf"/>
</dbReference>
<dbReference type="Pfam" id="PF23445">
    <property type="entry name" value="WHD_SNRNP200"/>
    <property type="match status" value="2"/>
</dbReference>
<dbReference type="Gene3D" id="2.60.40.150">
    <property type="entry name" value="C2 domain"/>
    <property type="match status" value="2"/>
</dbReference>
<dbReference type="PIRSF" id="PIRSF039073">
    <property type="entry name" value="BRR2"/>
    <property type="match status" value="1"/>
</dbReference>